<dbReference type="Gene3D" id="3.30.450.20">
    <property type="entry name" value="PAS domain"/>
    <property type="match status" value="1"/>
</dbReference>
<feature type="domain" description="PAS" evidence="1">
    <location>
        <begin position="39"/>
        <end position="90"/>
    </location>
</feature>
<gene>
    <name evidence="2" type="ORF">BST11_12785</name>
</gene>
<dbReference type="SMART" id="SM00091">
    <property type="entry name" value="PAS"/>
    <property type="match status" value="1"/>
</dbReference>
<accession>A0ABX3R8W3</accession>
<evidence type="ECO:0000259" key="1">
    <source>
        <dbReference type="PROSITE" id="PS50112"/>
    </source>
</evidence>
<dbReference type="InterPro" id="IPR035965">
    <property type="entry name" value="PAS-like_dom_sf"/>
</dbReference>
<dbReference type="EMBL" id="MVHD01000018">
    <property type="protein sequence ID" value="OQZ90478.1"/>
    <property type="molecule type" value="Genomic_DNA"/>
</dbReference>
<evidence type="ECO:0000313" key="3">
    <source>
        <dbReference type="Proteomes" id="UP000192319"/>
    </source>
</evidence>
<dbReference type="Pfam" id="PF13426">
    <property type="entry name" value="PAS_9"/>
    <property type="match status" value="1"/>
</dbReference>
<dbReference type="Proteomes" id="UP000192319">
    <property type="component" value="Unassembled WGS sequence"/>
</dbReference>
<proteinExistence type="predicted"/>
<protein>
    <recommendedName>
        <fullName evidence="1">PAS domain-containing protein</fullName>
    </recommendedName>
</protein>
<evidence type="ECO:0000313" key="2">
    <source>
        <dbReference type="EMBL" id="OQZ90478.1"/>
    </source>
</evidence>
<dbReference type="CDD" id="cd00130">
    <property type="entry name" value="PAS"/>
    <property type="match status" value="1"/>
</dbReference>
<dbReference type="SUPFAM" id="SSF55785">
    <property type="entry name" value="PYP-like sensor domain (PAS domain)"/>
    <property type="match status" value="1"/>
</dbReference>
<keyword evidence="3" id="KW-1185">Reference proteome</keyword>
<name>A0ABX3R8W3_9MYCO</name>
<dbReference type="InterPro" id="IPR000014">
    <property type="entry name" value="PAS"/>
</dbReference>
<sequence>MVITKNPTAVNGRRVDRRIPRPPNQMPIDELRRMPALVVLERLPAPALAVDRVGTILFANGSFCDMLGYSCDELLTMDFEGIFFRPPDEDRWVALVGTGTSRLVELRHKSGHAVWASMSKSAMRRRDDTVALVTFHDRTEELWLNDDAPDHETGRLTDWATRAR</sequence>
<dbReference type="NCBIfam" id="TIGR00229">
    <property type="entry name" value="sensory_box"/>
    <property type="match status" value="1"/>
</dbReference>
<comment type="caution">
    <text evidence="2">The sequence shown here is derived from an EMBL/GenBank/DDBJ whole genome shotgun (WGS) entry which is preliminary data.</text>
</comment>
<organism evidence="2 3">
    <name type="scientific">Mycobacterium alsense</name>
    <dbReference type="NCBI Taxonomy" id="324058"/>
    <lineage>
        <taxon>Bacteria</taxon>
        <taxon>Bacillati</taxon>
        <taxon>Actinomycetota</taxon>
        <taxon>Actinomycetes</taxon>
        <taxon>Mycobacteriales</taxon>
        <taxon>Mycobacteriaceae</taxon>
        <taxon>Mycobacterium</taxon>
    </lineage>
</organism>
<dbReference type="PROSITE" id="PS50112">
    <property type="entry name" value="PAS"/>
    <property type="match status" value="1"/>
</dbReference>
<reference evidence="2 3" key="1">
    <citation type="submission" date="2017-02" db="EMBL/GenBank/DDBJ databases">
        <title>The new phylogeny of genus Mycobacterium.</title>
        <authorList>
            <person name="Tortoli E."/>
            <person name="Trovato A."/>
            <person name="Cirillo D.M."/>
        </authorList>
    </citation>
    <scope>NUCLEOTIDE SEQUENCE [LARGE SCALE GENOMIC DNA]</scope>
    <source>
        <strain evidence="2 3">DSM 45230</strain>
    </source>
</reference>